<keyword evidence="1" id="KW-0732">Signal</keyword>
<feature type="compositionally biased region" description="Basic and acidic residues" evidence="2">
    <location>
        <begin position="276"/>
        <end position="313"/>
    </location>
</feature>
<evidence type="ECO:0000256" key="3">
    <source>
        <dbReference type="SAM" id="Phobius"/>
    </source>
</evidence>
<feature type="transmembrane region" description="Helical" evidence="3">
    <location>
        <begin position="6"/>
        <end position="24"/>
    </location>
</feature>
<keyword evidence="3" id="KW-0472">Membrane</keyword>
<evidence type="ECO:0000313" key="5">
    <source>
        <dbReference type="EMBL" id="MED4401099.1"/>
    </source>
</evidence>
<dbReference type="Proteomes" id="UP001342826">
    <property type="component" value="Unassembled WGS sequence"/>
</dbReference>
<comment type="caution">
    <text evidence="5">The sequence shown here is derived from an EMBL/GenBank/DDBJ whole genome shotgun (WGS) entry which is preliminary data.</text>
</comment>
<protein>
    <submittedName>
        <fullName evidence="5">VanW family protein</fullName>
    </submittedName>
</protein>
<feature type="region of interest" description="Disordered" evidence="2">
    <location>
        <begin position="262"/>
        <end position="313"/>
    </location>
</feature>
<dbReference type="InterPro" id="IPR052913">
    <property type="entry name" value="Glycopeptide_resist_protein"/>
</dbReference>
<dbReference type="EMBL" id="JARTFS010000005">
    <property type="protein sequence ID" value="MED4401099.1"/>
    <property type="molecule type" value="Genomic_DNA"/>
</dbReference>
<feature type="domain" description="G5" evidence="4">
    <location>
        <begin position="180"/>
        <end position="259"/>
    </location>
</feature>
<gene>
    <name evidence="5" type="ORF">P9271_07095</name>
</gene>
<organism evidence="5 6">
    <name type="scientific">Metabacillus fastidiosus</name>
    <dbReference type="NCBI Taxonomy" id="1458"/>
    <lineage>
        <taxon>Bacteria</taxon>
        <taxon>Bacillati</taxon>
        <taxon>Bacillota</taxon>
        <taxon>Bacilli</taxon>
        <taxon>Bacillales</taxon>
        <taxon>Bacillaceae</taxon>
        <taxon>Metabacillus</taxon>
    </lineage>
</organism>
<dbReference type="Pfam" id="PF04294">
    <property type="entry name" value="VanW"/>
    <property type="match status" value="1"/>
</dbReference>
<sequence length="313" mass="36043">MNRRSIVSGFLTIVFCSICILIFFKIGIEEEQTSTAVAQTSEKKIEKEQPVKTIIKQSAITLNDDYIISFFDKEIRVQLKQSETFSLQTFFEQRQILNENEESLSRIATGIYDLVVQSPFEIIERHISSVQPEYAELGLEAAFKRDKWDLKFYNPQDHSYELSFKNNGGQLIVQLIGPESARTYEVVKQDERTYKPQTIVQFDPALKPEAKVINNEGRDGEAVTVIKREYEDGWLENETVISTDFYPPVFKVEKRGLKSAAVNNESSTVTENDTNEVEKKTEAEQKVDKKNPSQDSKQESNNDDLWEKPEIMK</sequence>
<dbReference type="InterPro" id="IPR011098">
    <property type="entry name" value="G5_dom"/>
</dbReference>
<evidence type="ECO:0000256" key="1">
    <source>
        <dbReference type="ARBA" id="ARBA00022729"/>
    </source>
</evidence>
<evidence type="ECO:0000259" key="4">
    <source>
        <dbReference type="PROSITE" id="PS51109"/>
    </source>
</evidence>
<dbReference type="InterPro" id="IPR007391">
    <property type="entry name" value="Vancomycin_resist_VanW"/>
</dbReference>
<feature type="compositionally biased region" description="Polar residues" evidence="2">
    <location>
        <begin position="262"/>
        <end position="272"/>
    </location>
</feature>
<name>A0ABU6NVG6_9BACI</name>
<keyword evidence="6" id="KW-1185">Reference proteome</keyword>
<dbReference type="Pfam" id="PF07501">
    <property type="entry name" value="G5"/>
    <property type="match status" value="1"/>
</dbReference>
<dbReference type="Gene3D" id="2.20.230.10">
    <property type="entry name" value="Resuscitation-promoting factor rpfb"/>
    <property type="match status" value="1"/>
</dbReference>
<dbReference type="PROSITE" id="PS51109">
    <property type="entry name" value="G5"/>
    <property type="match status" value="1"/>
</dbReference>
<accession>A0ABU6NVG6</accession>
<dbReference type="SMART" id="SM01208">
    <property type="entry name" value="G5"/>
    <property type="match status" value="1"/>
</dbReference>
<keyword evidence="3" id="KW-1133">Transmembrane helix</keyword>
<dbReference type="RefSeq" id="WP_328015045.1">
    <property type="nucleotide sequence ID" value="NZ_JARTFS010000005.1"/>
</dbReference>
<evidence type="ECO:0000256" key="2">
    <source>
        <dbReference type="SAM" id="MobiDB-lite"/>
    </source>
</evidence>
<dbReference type="PANTHER" id="PTHR35788:SF1">
    <property type="entry name" value="EXPORTED PROTEIN"/>
    <property type="match status" value="1"/>
</dbReference>
<reference evidence="5 6" key="1">
    <citation type="submission" date="2023-03" db="EMBL/GenBank/DDBJ databases">
        <title>Bacillus Genome Sequencing.</title>
        <authorList>
            <person name="Dunlap C."/>
        </authorList>
    </citation>
    <scope>NUCLEOTIDE SEQUENCE [LARGE SCALE GENOMIC DNA]</scope>
    <source>
        <strain evidence="5 6">NRS-1717</strain>
    </source>
</reference>
<keyword evidence="3" id="KW-0812">Transmembrane</keyword>
<proteinExistence type="predicted"/>
<dbReference type="PANTHER" id="PTHR35788">
    <property type="entry name" value="EXPORTED PROTEIN-RELATED"/>
    <property type="match status" value="1"/>
</dbReference>
<evidence type="ECO:0000313" key="6">
    <source>
        <dbReference type="Proteomes" id="UP001342826"/>
    </source>
</evidence>